<dbReference type="PROSITE" id="PS00108">
    <property type="entry name" value="PROTEIN_KINASE_ST"/>
    <property type="match status" value="1"/>
</dbReference>
<accession>A2FUL1</accession>
<dbReference type="InParanoid" id="A2FUL1"/>
<gene>
    <name evidence="7" type="ORF">TVAG_313050</name>
</gene>
<dbReference type="eggNOG" id="KOG0583">
    <property type="taxonomic scope" value="Eukaryota"/>
</dbReference>
<sequence length="367" mass="41492">MNILRGSCPERIGPYVLGDSIGMGTSCIVVKATNSETQKTYAIKIVSKRYFHNNQQVIHFQSEVQNMMSLCHPNIVTLYDLLEDSVNYYMIQEYCGNGDLSSYISKNQPLPLAQALQLFHQILSAVAFLHSNNIAHRDIKAENVLLDEMLTPKLGDFGFSLHVRSNEIRRTICGTFYYIAPEILQGSPYNPILADIWSCGVLLHVFVTAQLPWSCENPKLAKEEILKGQLSILPDVPKDVQEVILLMCDFNPQNRMPIDTVLALPLLKRVQSTKHVHKGFFRNKAAFTLNKYNDLLSSAPLPLDEKDHDEITDMLKECNRKIKKKANQLQSNAILTIISKGSSRIKVRSRADSPFMGPLFVPGWEKM</sequence>
<dbReference type="PANTHER" id="PTHR24346">
    <property type="entry name" value="MAP/MICROTUBULE AFFINITY-REGULATING KINASE"/>
    <property type="match status" value="1"/>
</dbReference>
<dbReference type="VEuPathDB" id="TrichDB:TVAG_313050"/>
<keyword evidence="8" id="KW-1185">Reference proteome</keyword>
<keyword evidence="3" id="KW-0547">Nucleotide-binding</keyword>
<keyword evidence="5" id="KW-0067">ATP-binding</keyword>
<keyword evidence="2" id="KW-0808">Transferase</keyword>
<organism evidence="7 8">
    <name type="scientific">Trichomonas vaginalis (strain ATCC PRA-98 / G3)</name>
    <dbReference type="NCBI Taxonomy" id="412133"/>
    <lineage>
        <taxon>Eukaryota</taxon>
        <taxon>Metamonada</taxon>
        <taxon>Parabasalia</taxon>
        <taxon>Trichomonadida</taxon>
        <taxon>Trichomonadidae</taxon>
        <taxon>Trichomonas</taxon>
    </lineage>
</organism>
<keyword evidence="4 7" id="KW-0418">Kinase</keyword>
<dbReference type="SMART" id="SM00220">
    <property type="entry name" value="S_TKc"/>
    <property type="match status" value="1"/>
</dbReference>
<dbReference type="GO" id="GO:0005524">
    <property type="term" value="F:ATP binding"/>
    <property type="evidence" value="ECO:0007669"/>
    <property type="project" value="UniProtKB-KW"/>
</dbReference>
<dbReference type="EMBL" id="DS114037">
    <property type="protein sequence ID" value="EAX91418.1"/>
    <property type="molecule type" value="Genomic_DNA"/>
</dbReference>
<evidence type="ECO:0000259" key="6">
    <source>
        <dbReference type="PROSITE" id="PS50011"/>
    </source>
</evidence>
<dbReference type="VEuPathDB" id="TrichDB:TVAGG3_0045250"/>
<dbReference type="Pfam" id="PF00069">
    <property type="entry name" value="Pkinase"/>
    <property type="match status" value="1"/>
</dbReference>
<dbReference type="OrthoDB" id="4062651at2759"/>
<keyword evidence="1" id="KW-0723">Serine/threonine-protein kinase</keyword>
<protein>
    <submittedName>
        <fullName evidence="7">CAMK family protein kinase</fullName>
    </submittedName>
</protein>
<reference evidence="7" key="2">
    <citation type="journal article" date="2007" name="Science">
        <title>Draft genome sequence of the sexually transmitted pathogen Trichomonas vaginalis.</title>
        <authorList>
            <person name="Carlton J.M."/>
            <person name="Hirt R.P."/>
            <person name="Silva J.C."/>
            <person name="Delcher A.L."/>
            <person name="Schatz M."/>
            <person name="Zhao Q."/>
            <person name="Wortman J.R."/>
            <person name="Bidwell S.L."/>
            <person name="Alsmark U.C.M."/>
            <person name="Besteiro S."/>
            <person name="Sicheritz-Ponten T."/>
            <person name="Noel C.J."/>
            <person name="Dacks J.B."/>
            <person name="Foster P.G."/>
            <person name="Simillion C."/>
            <person name="Van de Peer Y."/>
            <person name="Miranda-Saavedra D."/>
            <person name="Barton G.J."/>
            <person name="Westrop G.D."/>
            <person name="Mueller S."/>
            <person name="Dessi D."/>
            <person name="Fiori P.L."/>
            <person name="Ren Q."/>
            <person name="Paulsen I."/>
            <person name="Zhang H."/>
            <person name="Bastida-Corcuera F.D."/>
            <person name="Simoes-Barbosa A."/>
            <person name="Brown M.T."/>
            <person name="Hayes R.D."/>
            <person name="Mukherjee M."/>
            <person name="Okumura C.Y."/>
            <person name="Schneider R."/>
            <person name="Smith A.J."/>
            <person name="Vanacova S."/>
            <person name="Villalvazo M."/>
            <person name="Haas B.J."/>
            <person name="Pertea M."/>
            <person name="Feldblyum T.V."/>
            <person name="Utterback T.R."/>
            <person name="Shu C.L."/>
            <person name="Osoegawa K."/>
            <person name="de Jong P.J."/>
            <person name="Hrdy I."/>
            <person name="Horvathova L."/>
            <person name="Zubacova Z."/>
            <person name="Dolezal P."/>
            <person name="Malik S.B."/>
            <person name="Logsdon J.M. Jr."/>
            <person name="Henze K."/>
            <person name="Gupta A."/>
            <person name="Wang C.C."/>
            <person name="Dunne R.L."/>
            <person name="Upcroft J.A."/>
            <person name="Upcroft P."/>
            <person name="White O."/>
            <person name="Salzberg S.L."/>
            <person name="Tang P."/>
            <person name="Chiu C.-H."/>
            <person name="Lee Y.-S."/>
            <person name="Embley T.M."/>
            <person name="Coombs G.H."/>
            <person name="Mottram J.C."/>
            <person name="Tachezy J."/>
            <person name="Fraser-Liggett C.M."/>
            <person name="Johnson P.J."/>
        </authorList>
    </citation>
    <scope>NUCLEOTIDE SEQUENCE [LARGE SCALE GENOMIC DNA]</scope>
    <source>
        <strain evidence="7">G3</strain>
    </source>
</reference>
<proteinExistence type="predicted"/>
<evidence type="ECO:0000256" key="5">
    <source>
        <dbReference type="ARBA" id="ARBA00022840"/>
    </source>
</evidence>
<dbReference type="FunCoup" id="A2FUL1">
    <property type="interactions" value="372"/>
</dbReference>
<dbReference type="PROSITE" id="PS50011">
    <property type="entry name" value="PROTEIN_KINASE_DOM"/>
    <property type="match status" value="1"/>
</dbReference>
<dbReference type="STRING" id="5722.A2FUL1"/>
<evidence type="ECO:0000313" key="8">
    <source>
        <dbReference type="Proteomes" id="UP000001542"/>
    </source>
</evidence>
<dbReference type="RefSeq" id="XP_001304348.1">
    <property type="nucleotide sequence ID" value="XM_001304347.1"/>
</dbReference>
<dbReference type="AlphaFoldDB" id="A2FUL1"/>
<dbReference type="FunFam" id="1.10.510.10:FF:000956">
    <property type="entry name" value="CAMK family protein kinase"/>
    <property type="match status" value="1"/>
</dbReference>
<dbReference type="KEGG" id="tva:4749111"/>
<name>A2FUL1_TRIV3</name>
<dbReference type="PANTHER" id="PTHR24346:SF82">
    <property type="entry name" value="KP78A-RELATED"/>
    <property type="match status" value="1"/>
</dbReference>
<evidence type="ECO:0000256" key="2">
    <source>
        <dbReference type="ARBA" id="ARBA00022679"/>
    </source>
</evidence>
<dbReference type="GO" id="GO:0004674">
    <property type="term" value="F:protein serine/threonine kinase activity"/>
    <property type="evidence" value="ECO:0007669"/>
    <property type="project" value="UniProtKB-KW"/>
</dbReference>
<dbReference type="InterPro" id="IPR008271">
    <property type="entry name" value="Ser/Thr_kinase_AS"/>
</dbReference>
<dbReference type="Gene3D" id="1.10.510.10">
    <property type="entry name" value="Transferase(Phosphotransferase) domain 1"/>
    <property type="match status" value="1"/>
</dbReference>
<evidence type="ECO:0000256" key="4">
    <source>
        <dbReference type="ARBA" id="ARBA00022777"/>
    </source>
</evidence>
<dbReference type="SMR" id="A2FUL1"/>
<dbReference type="InterPro" id="IPR011009">
    <property type="entry name" value="Kinase-like_dom_sf"/>
</dbReference>
<reference evidence="7" key="1">
    <citation type="submission" date="2006-10" db="EMBL/GenBank/DDBJ databases">
        <authorList>
            <person name="Amadeo P."/>
            <person name="Zhao Q."/>
            <person name="Wortman J."/>
            <person name="Fraser-Liggett C."/>
            <person name="Carlton J."/>
        </authorList>
    </citation>
    <scope>NUCLEOTIDE SEQUENCE</scope>
    <source>
        <strain evidence="7">G3</strain>
    </source>
</reference>
<evidence type="ECO:0000256" key="1">
    <source>
        <dbReference type="ARBA" id="ARBA00022527"/>
    </source>
</evidence>
<feature type="domain" description="Protein kinase" evidence="6">
    <location>
        <begin position="15"/>
        <end position="267"/>
    </location>
</feature>
<dbReference type="SUPFAM" id="SSF56112">
    <property type="entry name" value="Protein kinase-like (PK-like)"/>
    <property type="match status" value="1"/>
</dbReference>
<dbReference type="Proteomes" id="UP000001542">
    <property type="component" value="Unassembled WGS sequence"/>
</dbReference>
<evidence type="ECO:0000256" key="3">
    <source>
        <dbReference type="ARBA" id="ARBA00022741"/>
    </source>
</evidence>
<evidence type="ECO:0000313" key="7">
    <source>
        <dbReference type="EMBL" id="EAX91418.1"/>
    </source>
</evidence>
<dbReference type="InterPro" id="IPR000719">
    <property type="entry name" value="Prot_kinase_dom"/>
</dbReference>